<dbReference type="Proteomes" id="UP000176665">
    <property type="component" value="Unassembled WGS sequence"/>
</dbReference>
<accession>A0A1F5YVA1</accession>
<dbReference type="PANTHER" id="PTHR39961:SF1">
    <property type="entry name" value="DUF458 DOMAIN-CONTAINING PROTEIN"/>
    <property type="match status" value="1"/>
</dbReference>
<sequence length="168" mass="18852">MKNNDSKSFLNDCFNSPTYGVLSLVKLRRKALEFIESAPEYQYRLVIGTDSQPKNGHGVDFVTAIVIHRVGYGGIYFWRRIIDSKTYVLRSRIYQEAALSLACADEVLALLKNDGITKYDVEIHVDIGSIGETKEMINEVVGMVRSCGFNVKTKPHSYGASKVADRHT</sequence>
<dbReference type="STRING" id="1798371.A2W14_05500"/>
<evidence type="ECO:0000313" key="2">
    <source>
        <dbReference type="Proteomes" id="UP000176665"/>
    </source>
</evidence>
<protein>
    <recommendedName>
        <fullName evidence="3">DUF458 domain-containing protein</fullName>
    </recommendedName>
</protein>
<name>A0A1F5YVA1_9BACT</name>
<organism evidence="1 2">
    <name type="scientific">Candidatus Gottesmanbacteria bacterium RBG_16_37_8</name>
    <dbReference type="NCBI Taxonomy" id="1798371"/>
    <lineage>
        <taxon>Bacteria</taxon>
        <taxon>Candidatus Gottesmaniibacteriota</taxon>
    </lineage>
</organism>
<dbReference type="AlphaFoldDB" id="A0A1F5YVA1"/>
<evidence type="ECO:0008006" key="3">
    <source>
        <dbReference type="Google" id="ProtNLM"/>
    </source>
</evidence>
<evidence type="ECO:0000313" key="1">
    <source>
        <dbReference type="EMBL" id="OGG03897.1"/>
    </source>
</evidence>
<dbReference type="InterPro" id="IPR007405">
    <property type="entry name" value="Phage_KVP40_Orf299"/>
</dbReference>
<proteinExistence type="predicted"/>
<dbReference type="EMBL" id="MFJA01000011">
    <property type="protein sequence ID" value="OGG03897.1"/>
    <property type="molecule type" value="Genomic_DNA"/>
</dbReference>
<comment type="caution">
    <text evidence="1">The sequence shown here is derived from an EMBL/GenBank/DDBJ whole genome shotgun (WGS) entry which is preliminary data.</text>
</comment>
<reference evidence="1 2" key="1">
    <citation type="journal article" date="2016" name="Nat. Commun.">
        <title>Thousands of microbial genomes shed light on interconnected biogeochemical processes in an aquifer system.</title>
        <authorList>
            <person name="Anantharaman K."/>
            <person name="Brown C.T."/>
            <person name="Hug L.A."/>
            <person name="Sharon I."/>
            <person name="Castelle C.J."/>
            <person name="Probst A.J."/>
            <person name="Thomas B.C."/>
            <person name="Singh A."/>
            <person name="Wilkins M.J."/>
            <person name="Karaoz U."/>
            <person name="Brodie E.L."/>
            <person name="Williams K.H."/>
            <person name="Hubbard S.S."/>
            <person name="Banfield J.F."/>
        </authorList>
    </citation>
    <scope>NUCLEOTIDE SEQUENCE [LARGE SCALE GENOMIC DNA]</scope>
</reference>
<gene>
    <name evidence="1" type="ORF">A2W14_05500</name>
</gene>
<dbReference type="Pfam" id="PF04308">
    <property type="entry name" value="RNaseH_like"/>
    <property type="match status" value="1"/>
</dbReference>
<dbReference type="PANTHER" id="PTHR39961">
    <property type="entry name" value="HYPOTHETICAL CYTOSOLIC PROTEIN"/>
    <property type="match status" value="1"/>
</dbReference>